<keyword evidence="2" id="KW-1133">Transmembrane helix</keyword>
<dbReference type="PANTHER" id="PTHR30487">
    <property type="entry name" value="TYPE 4 PREPILIN-LIKE PROTEINS LEADER PEPTIDE-PROCESSING ENZYME"/>
    <property type="match status" value="1"/>
</dbReference>
<keyword evidence="2" id="KW-0812">Transmembrane</keyword>
<sequence>MSEGHADDRTDAGRAVRPKRLAPAVAAATVLALLVGTVGTAAIGPEGIAIVRVTALAVVGAGLALVDARTRRLPDLCTLPTIAALLALDTASAWIAAPDGGSATPTSAAGSALLLGCAAAAAAGGGFFVLAVLGTMGGGDVKLAALVGVALVPATGWGSLATAVVAAYLLALPHAVVSSVRRRRGARAAEHLPFGPYLIAGAAVAWLGHTAGLVA</sequence>
<protein>
    <submittedName>
        <fullName evidence="4">Prepilin peptidase</fullName>
    </submittedName>
</protein>
<feature type="transmembrane region" description="Helical" evidence="2">
    <location>
        <begin position="21"/>
        <end position="43"/>
    </location>
</feature>
<evidence type="ECO:0000313" key="5">
    <source>
        <dbReference type="Proteomes" id="UP000467240"/>
    </source>
</evidence>
<accession>A0A7J5BSA1</accession>
<comment type="caution">
    <text evidence="4">The sequence shown here is derived from an EMBL/GenBank/DDBJ whole genome shotgun (WGS) entry which is preliminary data.</text>
</comment>
<keyword evidence="5" id="KW-1185">Reference proteome</keyword>
<feature type="transmembrane region" description="Helical" evidence="2">
    <location>
        <begin position="109"/>
        <end position="133"/>
    </location>
</feature>
<dbReference type="InterPro" id="IPR000045">
    <property type="entry name" value="Prepilin_IV_endopep_pep"/>
</dbReference>
<gene>
    <name evidence="4" type="ORF">F8O01_11450</name>
</gene>
<dbReference type="AlphaFoldDB" id="A0A7J5BSA1"/>
<dbReference type="EMBL" id="WBJZ01000014">
    <property type="protein sequence ID" value="KAB1655614.1"/>
    <property type="molecule type" value="Genomic_DNA"/>
</dbReference>
<organism evidence="4 5">
    <name type="scientific">Pseudoclavibacter chungangensis</name>
    <dbReference type="NCBI Taxonomy" id="587635"/>
    <lineage>
        <taxon>Bacteria</taxon>
        <taxon>Bacillati</taxon>
        <taxon>Actinomycetota</taxon>
        <taxon>Actinomycetes</taxon>
        <taxon>Micrococcales</taxon>
        <taxon>Microbacteriaceae</taxon>
        <taxon>Pseudoclavibacter</taxon>
    </lineage>
</organism>
<feature type="transmembrane region" description="Helical" evidence="2">
    <location>
        <begin position="191"/>
        <end position="214"/>
    </location>
</feature>
<dbReference type="InterPro" id="IPR050882">
    <property type="entry name" value="Prepilin_peptidase/N-MTase"/>
</dbReference>
<evidence type="ECO:0000259" key="3">
    <source>
        <dbReference type="Pfam" id="PF01478"/>
    </source>
</evidence>
<evidence type="ECO:0000256" key="2">
    <source>
        <dbReference type="SAM" id="Phobius"/>
    </source>
</evidence>
<evidence type="ECO:0000256" key="1">
    <source>
        <dbReference type="ARBA" id="ARBA00005801"/>
    </source>
</evidence>
<dbReference type="GO" id="GO:0004190">
    <property type="term" value="F:aspartic-type endopeptidase activity"/>
    <property type="evidence" value="ECO:0007669"/>
    <property type="project" value="InterPro"/>
</dbReference>
<proteinExistence type="inferred from homology"/>
<comment type="similarity">
    <text evidence="1">Belongs to the peptidase A24 family.</text>
</comment>
<evidence type="ECO:0000313" key="4">
    <source>
        <dbReference type="EMBL" id="KAB1655614.1"/>
    </source>
</evidence>
<dbReference type="GO" id="GO:0006465">
    <property type="term" value="P:signal peptide processing"/>
    <property type="evidence" value="ECO:0007669"/>
    <property type="project" value="TreeGrafter"/>
</dbReference>
<keyword evidence="2" id="KW-0472">Membrane</keyword>
<dbReference type="RefSeq" id="WP_158041001.1">
    <property type="nucleotide sequence ID" value="NZ_JACCFV010000001.1"/>
</dbReference>
<dbReference type="Proteomes" id="UP000467240">
    <property type="component" value="Unassembled WGS sequence"/>
</dbReference>
<feature type="domain" description="Prepilin type IV endopeptidase peptidase" evidence="3">
    <location>
        <begin position="59"/>
        <end position="173"/>
    </location>
</feature>
<name>A0A7J5BSA1_9MICO</name>
<reference evidence="4 5" key="1">
    <citation type="submission" date="2019-09" db="EMBL/GenBank/DDBJ databases">
        <title>Phylogeny of genus Pseudoclavibacter and closely related genus.</title>
        <authorList>
            <person name="Li Y."/>
        </authorList>
    </citation>
    <scope>NUCLEOTIDE SEQUENCE [LARGE SCALE GENOMIC DNA]</scope>
    <source>
        <strain evidence="4 5">DSM 23821</strain>
    </source>
</reference>
<dbReference type="Gene3D" id="1.20.120.1220">
    <property type="match status" value="1"/>
</dbReference>
<feature type="transmembrane region" description="Helical" evidence="2">
    <location>
        <begin position="145"/>
        <end position="171"/>
    </location>
</feature>
<feature type="transmembrane region" description="Helical" evidence="2">
    <location>
        <begin position="49"/>
        <end position="66"/>
    </location>
</feature>
<dbReference type="GO" id="GO:0005886">
    <property type="term" value="C:plasma membrane"/>
    <property type="evidence" value="ECO:0007669"/>
    <property type="project" value="TreeGrafter"/>
</dbReference>
<dbReference type="PANTHER" id="PTHR30487:SF0">
    <property type="entry name" value="PREPILIN LEADER PEPTIDASE_N-METHYLTRANSFERASE-RELATED"/>
    <property type="match status" value="1"/>
</dbReference>
<dbReference type="Pfam" id="PF01478">
    <property type="entry name" value="Peptidase_A24"/>
    <property type="match status" value="1"/>
</dbReference>